<dbReference type="Gene3D" id="2.30.30.320">
    <property type="entry name" value="DUF1653-like domain"/>
    <property type="match status" value="1"/>
</dbReference>
<dbReference type="Proteomes" id="UP000229901">
    <property type="component" value="Unassembled WGS sequence"/>
</dbReference>
<gene>
    <name evidence="2" type="ORF">COT97_05335</name>
</gene>
<organism evidence="2 3">
    <name type="scientific">Candidatus Falkowbacteria bacterium CG10_big_fil_rev_8_21_14_0_10_39_11</name>
    <dbReference type="NCBI Taxonomy" id="1974565"/>
    <lineage>
        <taxon>Bacteria</taxon>
        <taxon>Candidatus Falkowiibacteriota</taxon>
    </lineage>
</organism>
<evidence type="ECO:0000313" key="3">
    <source>
        <dbReference type="Proteomes" id="UP000229901"/>
    </source>
</evidence>
<dbReference type="Gene3D" id="3.40.50.450">
    <property type="match status" value="1"/>
</dbReference>
<accession>A0A2H0V3K4</accession>
<protein>
    <recommendedName>
        <fullName evidence="1">DUF1653 domain-containing protein</fullName>
    </recommendedName>
</protein>
<reference evidence="3" key="1">
    <citation type="submission" date="2017-09" db="EMBL/GenBank/DDBJ databases">
        <title>Depth-based differentiation of microbial function through sediment-hosted aquifers and enrichment of novel symbionts in the deep terrestrial subsurface.</title>
        <authorList>
            <person name="Probst A.J."/>
            <person name="Ladd B."/>
            <person name="Jarett J.K."/>
            <person name="Geller-Mcgrath D.E."/>
            <person name="Sieber C.M.K."/>
            <person name="Emerson J.B."/>
            <person name="Anantharaman K."/>
            <person name="Thomas B.C."/>
            <person name="Malmstrom R."/>
            <person name="Stieglmeier M."/>
            <person name="Klingl A."/>
            <person name="Woyke T."/>
            <person name="Ryan C.M."/>
            <person name="Banfield J.F."/>
        </authorList>
    </citation>
    <scope>NUCLEOTIDE SEQUENCE [LARGE SCALE GENOMIC DNA]</scope>
</reference>
<proteinExistence type="predicted"/>
<dbReference type="AlphaFoldDB" id="A0A2H0V3K4"/>
<name>A0A2H0V3K4_9BACT</name>
<evidence type="ECO:0000313" key="2">
    <source>
        <dbReference type="EMBL" id="PIR93666.1"/>
    </source>
</evidence>
<evidence type="ECO:0000259" key="1">
    <source>
        <dbReference type="Pfam" id="PF07866"/>
    </source>
</evidence>
<dbReference type="InterPro" id="IPR023387">
    <property type="entry name" value="DUF1653-like_dom"/>
</dbReference>
<comment type="caution">
    <text evidence="2">The sequence shown here is derived from an EMBL/GenBank/DDBJ whole genome shotgun (WGS) entry which is preliminary data.</text>
</comment>
<dbReference type="InterPro" id="IPR037135">
    <property type="entry name" value="DUF1653-like_dom_sf"/>
</dbReference>
<dbReference type="EMBL" id="PFAP01000045">
    <property type="protein sequence ID" value="PIR93666.1"/>
    <property type="molecule type" value="Genomic_DNA"/>
</dbReference>
<dbReference type="Pfam" id="PF07866">
    <property type="entry name" value="DUF1653"/>
    <property type="match status" value="1"/>
</dbReference>
<feature type="domain" description="DUF1653" evidence="1">
    <location>
        <begin position="7"/>
        <end position="73"/>
    </location>
</feature>
<dbReference type="SUPFAM" id="SSF52309">
    <property type="entry name" value="N-(deoxy)ribosyltransferase-like"/>
    <property type="match status" value="1"/>
</dbReference>
<sequence length="202" mass="23241">MSDIRLGKYRHYKGKEYEVIGLSRHSETLEELVVYRALYDDDHFGPNAIWVRPLNLFISNVIVDGQSIPRFKYIPKVYVGCALTQATEGFLQQVEAFKNILRSDFEVLDFVGLEQGTDADVYHHDTHCVRTCDLFVAICDYPAIGLGYELGLALEINKPVIALAHHESKVTRLVLGIDKPNFKFHRYTQLNDMNFVIKEQFK</sequence>